<evidence type="ECO:0000313" key="3">
    <source>
        <dbReference type="Proteomes" id="UP000269301"/>
    </source>
</evidence>
<organism evidence="2 3">
    <name type="scientific">Oceanobacillus halophilus</name>
    <dbReference type="NCBI Taxonomy" id="930130"/>
    <lineage>
        <taxon>Bacteria</taxon>
        <taxon>Bacillati</taxon>
        <taxon>Bacillota</taxon>
        <taxon>Bacilli</taxon>
        <taxon>Bacillales</taxon>
        <taxon>Bacillaceae</taxon>
        <taxon>Oceanobacillus</taxon>
    </lineage>
</organism>
<keyword evidence="1" id="KW-0812">Transmembrane</keyword>
<feature type="transmembrane region" description="Helical" evidence="1">
    <location>
        <begin position="273"/>
        <end position="291"/>
    </location>
</feature>
<proteinExistence type="predicted"/>
<keyword evidence="3" id="KW-1185">Reference proteome</keyword>
<keyword evidence="1" id="KW-0472">Membrane</keyword>
<sequence length="348" mass="39300">MEELCIWRNERMGRKKALTSSELAELWGKYMNDSLNISVLTYFNHKVEDAEIKEIIKGALEITKRHQEYTKSVFRDENRPLPYGFTEDDVNVNGAKLFTDNYMLQNCIQLGMLGMNAAAMALSMATRQDIYDYFSRAFQDYNSFHKQASSIAKWKGVLSDPPTIPAPKEIDFVEKQNFLTGWFGERRPLLSSEISYLYSNIQRNVLGAATLTGFSQVAESKEVRNFLLRGIDIAKKHVNVFTEVLEGNDVPVPAGADTMVTDSTGPSPFSDKLMMFHASGMIALGIGFYGLSISTNTRRDIAANYTRLTGEIMLYSEDGANILIKNEWMEEPPRMVDREELAKTKGGK</sequence>
<dbReference type="Gene3D" id="1.20.1260.10">
    <property type="match status" value="2"/>
</dbReference>
<accession>A0A495A4L3</accession>
<comment type="caution">
    <text evidence="2">The sequence shown here is derived from an EMBL/GenBank/DDBJ whole genome shotgun (WGS) entry which is preliminary data.</text>
</comment>
<dbReference type="Pfam" id="PF11553">
    <property type="entry name" value="DUF3231"/>
    <property type="match status" value="2"/>
</dbReference>
<dbReference type="InterPro" id="IPR012347">
    <property type="entry name" value="Ferritin-like"/>
</dbReference>
<dbReference type="InterPro" id="IPR021617">
    <property type="entry name" value="DUF3231"/>
</dbReference>
<keyword evidence="1" id="KW-1133">Transmembrane helix</keyword>
<name>A0A495A4L3_9BACI</name>
<evidence type="ECO:0000256" key="1">
    <source>
        <dbReference type="SAM" id="Phobius"/>
    </source>
</evidence>
<gene>
    <name evidence="2" type="ORF">D8M06_06570</name>
</gene>
<dbReference type="Proteomes" id="UP000269301">
    <property type="component" value="Unassembled WGS sequence"/>
</dbReference>
<reference evidence="2 3" key="1">
    <citation type="journal article" date="2016" name="Int. J. Syst. Evol. Microbiol.">
        <title>Oceanobacillus halophilus sp. nov., a novel moderately halophilic bacterium from a hypersaline lake.</title>
        <authorList>
            <person name="Amoozegar M.A."/>
            <person name="Bagheri M."/>
            <person name="Makhdoumi A."/>
            <person name="Nikou M.M."/>
            <person name="Fazeli S.A.S."/>
            <person name="Schumann P."/>
            <person name="Sproer C."/>
            <person name="Sanchez-Porro C."/>
            <person name="Ventosa A."/>
        </authorList>
    </citation>
    <scope>NUCLEOTIDE SEQUENCE [LARGE SCALE GENOMIC DNA]</scope>
    <source>
        <strain evidence="2 3">DSM 23996</strain>
    </source>
</reference>
<dbReference type="AlphaFoldDB" id="A0A495A4L3"/>
<evidence type="ECO:0000313" key="2">
    <source>
        <dbReference type="EMBL" id="RKQ34582.1"/>
    </source>
</evidence>
<dbReference type="EMBL" id="RBZP01000003">
    <property type="protein sequence ID" value="RKQ34582.1"/>
    <property type="molecule type" value="Genomic_DNA"/>
</dbReference>
<protein>
    <submittedName>
        <fullName evidence="2">DUF3231 family protein</fullName>
    </submittedName>
</protein>